<dbReference type="InterPro" id="IPR004111">
    <property type="entry name" value="Repressor_TetR_C"/>
</dbReference>
<proteinExistence type="predicted"/>
<dbReference type="EMBL" id="PDCR01000041">
    <property type="protein sequence ID" value="PEG51860.1"/>
    <property type="molecule type" value="Genomic_DNA"/>
</dbReference>
<dbReference type="InterPro" id="IPR036271">
    <property type="entry name" value="Tet_transcr_reg_TetR-rel_C_sf"/>
</dbReference>
<gene>
    <name evidence="4" type="ORF">CRI78_24370</name>
</gene>
<evidence type="ECO:0000313" key="4">
    <source>
        <dbReference type="EMBL" id="PEG51860.1"/>
    </source>
</evidence>
<dbReference type="OrthoDB" id="2570341at2"/>
<keyword evidence="5" id="KW-1185">Reference proteome</keyword>
<accession>A0A2A7NNL3</accession>
<dbReference type="Proteomes" id="UP000220340">
    <property type="component" value="Unassembled WGS sequence"/>
</dbReference>
<dbReference type="Pfam" id="PF02909">
    <property type="entry name" value="TetR_C_1"/>
    <property type="match status" value="1"/>
</dbReference>
<organism evidence="4 5">
    <name type="scientific">Mycolicibacterium diernhoferi</name>
    <dbReference type="NCBI Taxonomy" id="1801"/>
    <lineage>
        <taxon>Bacteria</taxon>
        <taxon>Bacillati</taxon>
        <taxon>Actinomycetota</taxon>
        <taxon>Actinomycetes</taxon>
        <taxon>Mycobacteriales</taxon>
        <taxon>Mycobacteriaceae</taxon>
        <taxon>Mycolicibacterium</taxon>
    </lineage>
</organism>
<comment type="caution">
    <text evidence="4">The sequence shown here is derived from an EMBL/GenBank/DDBJ whole genome shotgun (WGS) entry which is preliminary data.</text>
</comment>
<reference evidence="4 5" key="1">
    <citation type="submission" date="2017-10" db="EMBL/GenBank/DDBJ databases">
        <title>The new phylogeny of genus Mycobacterium.</title>
        <authorList>
            <person name="Tortoli E."/>
            <person name="Trovato A."/>
            <person name="Cirillo D.M."/>
        </authorList>
    </citation>
    <scope>NUCLEOTIDE SEQUENCE [LARGE SCALE GENOMIC DNA]</scope>
    <source>
        <strain evidence="4 5">IP141170001</strain>
    </source>
</reference>
<dbReference type="InterPro" id="IPR009057">
    <property type="entry name" value="Homeodomain-like_sf"/>
</dbReference>
<keyword evidence="2" id="KW-0804">Transcription</keyword>
<dbReference type="AlphaFoldDB" id="A0A2A7NNL3"/>
<dbReference type="GO" id="GO:0045892">
    <property type="term" value="P:negative regulation of DNA-templated transcription"/>
    <property type="evidence" value="ECO:0007669"/>
    <property type="project" value="InterPro"/>
</dbReference>
<dbReference type="SUPFAM" id="SSF46689">
    <property type="entry name" value="Homeodomain-like"/>
    <property type="match status" value="1"/>
</dbReference>
<dbReference type="Gene3D" id="1.10.10.60">
    <property type="entry name" value="Homeodomain-like"/>
    <property type="match status" value="1"/>
</dbReference>
<feature type="domain" description="Tetracycline repressor TetR C-terminal" evidence="3">
    <location>
        <begin position="115"/>
        <end position="264"/>
    </location>
</feature>
<protein>
    <submittedName>
        <fullName evidence="4">TetR family transcriptional regulator</fullName>
    </submittedName>
</protein>
<evidence type="ECO:0000259" key="3">
    <source>
        <dbReference type="Pfam" id="PF02909"/>
    </source>
</evidence>
<keyword evidence="1" id="KW-0805">Transcription regulation</keyword>
<name>A0A2A7NNL3_9MYCO</name>
<sequence length="268" mass="28484">MTRPGLPYAVPYSVRKRWMMSSATDGVSDPIRLLRLLWDPDRPVGRSGLSLSAIVDAGRAIARVDGAAAVTIRRVATALNAAPMSLYSHVPGKAELLALMVDAHAGDLYVDGNLPAAQDDWRSAALFVAERNYDAAVAEPWTLDIPADRLVPGPGATAKYEAELAAFDGIGLTDVQMDHALAGLLGLASAMARNQVGLERARAASFRDDNQWWQQVSPALAEAMRGREFPLASRVGTAAAVAADAAADPRAALVYTAELLLDGLDRTR</sequence>
<evidence type="ECO:0000256" key="2">
    <source>
        <dbReference type="ARBA" id="ARBA00023163"/>
    </source>
</evidence>
<dbReference type="SUPFAM" id="SSF48498">
    <property type="entry name" value="Tetracyclin repressor-like, C-terminal domain"/>
    <property type="match status" value="1"/>
</dbReference>
<evidence type="ECO:0000313" key="5">
    <source>
        <dbReference type="Proteomes" id="UP000220340"/>
    </source>
</evidence>
<dbReference type="Gene3D" id="1.10.357.10">
    <property type="entry name" value="Tetracycline Repressor, domain 2"/>
    <property type="match status" value="1"/>
</dbReference>
<evidence type="ECO:0000256" key="1">
    <source>
        <dbReference type="ARBA" id="ARBA00023015"/>
    </source>
</evidence>